<dbReference type="EMBL" id="VSSQ01111913">
    <property type="protein sequence ID" value="MPN49033.1"/>
    <property type="molecule type" value="Genomic_DNA"/>
</dbReference>
<proteinExistence type="predicted"/>
<gene>
    <name evidence="1" type="ORF">SDC9_196646</name>
</gene>
<dbReference type="AlphaFoldDB" id="A0A645IP63"/>
<reference evidence="1" key="1">
    <citation type="submission" date="2019-08" db="EMBL/GenBank/DDBJ databases">
        <authorList>
            <person name="Kucharzyk K."/>
            <person name="Murdoch R.W."/>
            <person name="Higgins S."/>
            <person name="Loffler F."/>
        </authorList>
    </citation>
    <scope>NUCLEOTIDE SEQUENCE</scope>
</reference>
<evidence type="ECO:0000313" key="1">
    <source>
        <dbReference type="EMBL" id="MPN49033.1"/>
    </source>
</evidence>
<accession>A0A645IP63</accession>
<protein>
    <submittedName>
        <fullName evidence="1">Uncharacterized protein</fullName>
    </submittedName>
</protein>
<name>A0A645IP63_9ZZZZ</name>
<sequence>MAVSFFTETNLAANFLLRTESFVVVEALEPLIEETEPIAGTAAVSASCLVILPSFPEPETCSGVIPFSSRIFLAAGEGVPAA</sequence>
<comment type="caution">
    <text evidence="1">The sequence shown here is derived from an EMBL/GenBank/DDBJ whole genome shotgun (WGS) entry which is preliminary data.</text>
</comment>
<organism evidence="1">
    <name type="scientific">bioreactor metagenome</name>
    <dbReference type="NCBI Taxonomy" id="1076179"/>
    <lineage>
        <taxon>unclassified sequences</taxon>
        <taxon>metagenomes</taxon>
        <taxon>ecological metagenomes</taxon>
    </lineage>
</organism>